<sequence>MFIADISVKRPVLATVASLLLMAFGLIAFKTLPLRELPAVDPPIVSVTTQYRGASSDIIESRITQIIEDQLTGIEGLASIQASSRDGRSSIRVEFKLSRSLDEAANDVRAAVSRIQNRLPSGVDPPQVEKSDADSDPIMFLNLASTKLSTADLTNFTEQNLVDRFSAIDGVASVRVFGGLRQSMRVWLDTEALAARGLTPDDVDTALRSQNVELPAGQIEGQARDYAMRIARGYRTAEEFRRMPLGRSGDGRLTRLEDVARVAIEPEEDRRLFRGNGVNQVGMGIVRQSNANALDVARAVRAQRDLIAKTLPMGTTMVVAFDSTVFIERAVQGVWTTMAEAIVLVIVVIYLFLGSFRAAFLPAATIPVCLIATFGVLGIFGFSINLITLLALVLAIGLVVDDAIVVLENIQRRVDAGEPALIAAQRGTNQVAFAVIATTAVLVSVFTPLLFTGGFVGRLFVELAVTIASAVSISAFVALTLTPMMCSLLLRPANKANPLTTWINRGFEKVQESYTASVKASLRARRFVMIVMAVIFGAVLFFATKLPSELVPLEDRGNITINISAPEGAGFSYTQTMIAKAEPIMADYVRRGEAVRTLFIAPSFQDQGTGRMNRAIGRVFLSEWGKRREGNDLVDELNKKLASIPGAQFRVSMQNAFSSGRGAGNDGVAIVLGGSNYKDLAAIGEKILAKGRFNEGFARIRMNYEPTSPKIEVSIDRERAAALGVSVQSIGRTLEATTGLRRVGTYPANGDEYDVILQVDRRERKQVEDLDRIYVRSDRTGELVALSNLVTTTHLGGTDDLPRVNKLRAITISANLNKGYTIGQAVQWLEEAAAAEMKPDMKIDYTGQSQQFKEAGSAIGFAFILAILIVFLTLAAQFESFVHPLTIMITVPLAMAGGLFGLYAAGFTLNIYSQIGLIILVALAAKNGILMVEFANQLRDEGARVQDAILEASALRLRPILMTSVATIAGALPLALSHGAGAEARSNIGVVVVFGVLCSTILTLFIVPPIYMTLARFTGSPLARAKAIEEFERQELAAQLDKSN</sequence>
<keyword evidence="1" id="KW-0472">Membrane</keyword>
<dbReference type="Gene3D" id="3.30.70.1320">
    <property type="entry name" value="Multidrug efflux transporter AcrB pore domain like"/>
    <property type="match status" value="1"/>
</dbReference>
<organism evidence="2 3">
    <name type="scientific">Candidatus Phycosocius spiralis</name>
    <dbReference type="NCBI Taxonomy" id="2815099"/>
    <lineage>
        <taxon>Bacteria</taxon>
        <taxon>Pseudomonadati</taxon>
        <taxon>Pseudomonadota</taxon>
        <taxon>Alphaproteobacteria</taxon>
        <taxon>Caulobacterales</taxon>
        <taxon>Caulobacterales incertae sedis</taxon>
        <taxon>Candidatus Phycosocius</taxon>
    </lineage>
</organism>
<dbReference type="PRINTS" id="PR00702">
    <property type="entry name" value="ACRIFLAVINRP"/>
</dbReference>
<dbReference type="Pfam" id="PF00873">
    <property type="entry name" value="ACR_tran"/>
    <property type="match status" value="1"/>
</dbReference>
<feature type="transmembrane region" description="Helical" evidence="1">
    <location>
        <begin position="431"/>
        <end position="451"/>
    </location>
</feature>
<feature type="transmembrane region" description="Helical" evidence="1">
    <location>
        <begin position="333"/>
        <end position="353"/>
    </location>
</feature>
<feature type="transmembrane region" description="Helical" evidence="1">
    <location>
        <begin position="386"/>
        <end position="410"/>
    </location>
</feature>
<gene>
    <name evidence="2" type="primary">acrB3</name>
    <name evidence="2" type="ORF">PsB1_0186</name>
</gene>
<feature type="transmembrane region" description="Helical" evidence="1">
    <location>
        <begin position="527"/>
        <end position="544"/>
    </location>
</feature>
<keyword evidence="3" id="KW-1185">Reference proteome</keyword>
<dbReference type="SUPFAM" id="SSF82714">
    <property type="entry name" value="Multidrug efflux transporter AcrB TolC docking domain, DN and DC subdomains"/>
    <property type="match status" value="2"/>
</dbReference>
<dbReference type="Gene3D" id="3.30.70.1440">
    <property type="entry name" value="Multidrug efflux transporter AcrB pore domain"/>
    <property type="match status" value="1"/>
</dbReference>
<name>A0ABQ4PSQ1_9PROT</name>
<evidence type="ECO:0000313" key="2">
    <source>
        <dbReference type="EMBL" id="GIU66032.1"/>
    </source>
</evidence>
<dbReference type="Gene3D" id="1.20.1640.10">
    <property type="entry name" value="Multidrug efflux transporter AcrB transmembrane domain"/>
    <property type="match status" value="2"/>
</dbReference>
<feature type="transmembrane region" description="Helical" evidence="1">
    <location>
        <begin position="885"/>
        <end position="905"/>
    </location>
</feature>
<reference evidence="2" key="1">
    <citation type="submission" date="2021-05" db="EMBL/GenBank/DDBJ databases">
        <authorList>
            <person name="Tanabe Y."/>
        </authorList>
    </citation>
    <scope>NUCLEOTIDE SEQUENCE</scope>
    <source>
        <strain evidence="2">BOTRYCO-1</strain>
    </source>
</reference>
<feature type="transmembrane region" description="Helical" evidence="1">
    <location>
        <begin position="463"/>
        <end position="490"/>
    </location>
</feature>
<feature type="transmembrane region" description="Helical" evidence="1">
    <location>
        <begin position="955"/>
        <end position="976"/>
    </location>
</feature>
<feature type="transmembrane region" description="Helical" evidence="1">
    <location>
        <begin position="12"/>
        <end position="29"/>
    </location>
</feature>
<feature type="transmembrane region" description="Helical" evidence="1">
    <location>
        <begin position="360"/>
        <end position="380"/>
    </location>
</feature>
<dbReference type="Gene3D" id="3.30.2090.10">
    <property type="entry name" value="Multidrug efflux transporter AcrB TolC docking domain, DN and DC subdomains"/>
    <property type="match status" value="2"/>
</dbReference>
<comment type="caution">
    <text evidence="2">The sequence shown here is derived from an EMBL/GenBank/DDBJ whole genome shotgun (WGS) entry which is preliminary data.</text>
</comment>
<dbReference type="InterPro" id="IPR027463">
    <property type="entry name" value="AcrB_DN_DC_subdom"/>
</dbReference>
<dbReference type="Proteomes" id="UP001161064">
    <property type="component" value="Unassembled WGS sequence"/>
</dbReference>
<dbReference type="EMBL" id="BPFZ01000001">
    <property type="protein sequence ID" value="GIU66032.1"/>
    <property type="molecule type" value="Genomic_DNA"/>
</dbReference>
<keyword evidence="1" id="KW-1133">Transmembrane helix</keyword>
<feature type="transmembrane region" description="Helical" evidence="1">
    <location>
        <begin position="911"/>
        <end position="934"/>
    </location>
</feature>
<dbReference type="SUPFAM" id="SSF82693">
    <property type="entry name" value="Multidrug efflux transporter AcrB pore domain, PN1, PN2, PC1 and PC2 subdomains"/>
    <property type="match status" value="3"/>
</dbReference>
<feature type="transmembrane region" description="Helical" evidence="1">
    <location>
        <begin position="858"/>
        <end position="878"/>
    </location>
</feature>
<dbReference type="PANTHER" id="PTHR32063">
    <property type="match status" value="1"/>
</dbReference>
<dbReference type="SUPFAM" id="SSF82866">
    <property type="entry name" value="Multidrug efflux transporter AcrB transmembrane domain"/>
    <property type="match status" value="2"/>
</dbReference>
<protein>
    <submittedName>
        <fullName evidence="2">Multidrug transporter</fullName>
    </submittedName>
</protein>
<reference evidence="2" key="2">
    <citation type="journal article" date="2023" name="ISME Commun">
        <title>Characterization of a bloom-associated alphaproteobacterial lineage, 'Candidatus Phycosocius': insights into freshwater algal-bacterial interactions.</title>
        <authorList>
            <person name="Tanabe Y."/>
            <person name="Yamaguchi H."/>
            <person name="Yoshida M."/>
            <person name="Kai A."/>
            <person name="Okazaki Y."/>
        </authorList>
    </citation>
    <scope>NUCLEOTIDE SEQUENCE</scope>
    <source>
        <strain evidence="2">BOTRYCO-1</strain>
    </source>
</reference>
<evidence type="ECO:0000313" key="3">
    <source>
        <dbReference type="Proteomes" id="UP001161064"/>
    </source>
</evidence>
<dbReference type="PANTHER" id="PTHR32063:SF14">
    <property type="entry name" value="BLL4319 PROTEIN"/>
    <property type="match status" value="1"/>
</dbReference>
<proteinExistence type="predicted"/>
<evidence type="ECO:0000256" key="1">
    <source>
        <dbReference type="SAM" id="Phobius"/>
    </source>
</evidence>
<dbReference type="Gene3D" id="3.30.70.1430">
    <property type="entry name" value="Multidrug efflux transporter AcrB pore domain"/>
    <property type="match status" value="2"/>
</dbReference>
<dbReference type="InterPro" id="IPR001036">
    <property type="entry name" value="Acrflvin-R"/>
</dbReference>
<dbReference type="RefSeq" id="WP_284358500.1">
    <property type="nucleotide sequence ID" value="NZ_BPFZ01000001.1"/>
</dbReference>
<keyword evidence="1" id="KW-0812">Transmembrane</keyword>
<feature type="transmembrane region" description="Helical" evidence="1">
    <location>
        <begin position="988"/>
        <end position="1007"/>
    </location>
</feature>
<accession>A0ABQ4PSQ1</accession>